<protein>
    <submittedName>
        <fullName evidence="2">Uncharacterized protein</fullName>
    </submittedName>
</protein>
<dbReference type="EMBL" id="KZ559526">
    <property type="protein sequence ID" value="PLN82572.1"/>
    <property type="molecule type" value="Genomic_DNA"/>
</dbReference>
<keyword evidence="1" id="KW-0812">Transmembrane</keyword>
<keyword evidence="3" id="KW-1185">Reference proteome</keyword>
<dbReference type="AlphaFoldDB" id="A0A2J5HYN2"/>
<evidence type="ECO:0000256" key="1">
    <source>
        <dbReference type="SAM" id="Phobius"/>
    </source>
</evidence>
<gene>
    <name evidence="2" type="ORF">BDW42DRAFT_166633</name>
</gene>
<organism evidence="2 3">
    <name type="scientific">Aspergillus taichungensis</name>
    <dbReference type="NCBI Taxonomy" id="482145"/>
    <lineage>
        <taxon>Eukaryota</taxon>
        <taxon>Fungi</taxon>
        <taxon>Dikarya</taxon>
        <taxon>Ascomycota</taxon>
        <taxon>Pezizomycotina</taxon>
        <taxon>Eurotiomycetes</taxon>
        <taxon>Eurotiomycetidae</taxon>
        <taxon>Eurotiales</taxon>
        <taxon>Aspergillaceae</taxon>
        <taxon>Aspergillus</taxon>
        <taxon>Aspergillus subgen. Circumdati</taxon>
    </lineage>
</organism>
<keyword evidence="1" id="KW-1133">Transmembrane helix</keyword>
<reference evidence="3" key="1">
    <citation type="submission" date="2017-12" db="EMBL/GenBank/DDBJ databases">
        <authorList>
            <consortium name="DOE Joint Genome Institute"/>
            <person name="Mondo S.J."/>
            <person name="Kjaerbolling I."/>
            <person name="Vesth T.C."/>
            <person name="Frisvad J.C."/>
            <person name="Nybo J.L."/>
            <person name="Theobald S."/>
            <person name="Kuo A."/>
            <person name="Bowyer P."/>
            <person name="Matsuda Y."/>
            <person name="Lyhne E.K."/>
            <person name="Kogle M.E."/>
            <person name="Clum A."/>
            <person name="Lipzen A."/>
            <person name="Salamov A."/>
            <person name="Ngan C.Y."/>
            <person name="Daum C."/>
            <person name="Chiniquy J."/>
            <person name="Barry K."/>
            <person name="LaButti K."/>
            <person name="Haridas S."/>
            <person name="Simmons B.A."/>
            <person name="Magnuson J.K."/>
            <person name="Mortensen U.H."/>
            <person name="Larsen T.O."/>
            <person name="Grigoriev I.V."/>
            <person name="Baker S.E."/>
            <person name="Andersen M.R."/>
            <person name="Nordberg H.P."/>
            <person name="Cantor M.N."/>
            <person name="Hua S.X."/>
        </authorList>
    </citation>
    <scope>NUCLEOTIDE SEQUENCE [LARGE SCALE GENOMIC DNA]</scope>
    <source>
        <strain evidence="3">IBT 19404</strain>
    </source>
</reference>
<name>A0A2J5HYN2_9EURO</name>
<evidence type="ECO:0000313" key="2">
    <source>
        <dbReference type="EMBL" id="PLN82572.1"/>
    </source>
</evidence>
<feature type="transmembrane region" description="Helical" evidence="1">
    <location>
        <begin position="44"/>
        <end position="64"/>
    </location>
</feature>
<accession>A0A2J5HYN2</accession>
<sequence>MQHHVQLDMVCLTGYAGAHNQSLVECRAYHILLEYAGKTEGGRYTLPSLFLFSFLFFFFFSLCLEQLLSSLSLCLCPE</sequence>
<dbReference type="Proteomes" id="UP000235023">
    <property type="component" value="Unassembled WGS sequence"/>
</dbReference>
<proteinExistence type="predicted"/>
<evidence type="ECO:0000313" key="3">
    <source>
        <dbReference type="Proteomes" id="UP000235023"/>
    </source>
</evidence>
<keyword evidence="1" id="KW-0472">Membrane</keyword>